<dbReference type="InterPro" id="IPR050411">
    <property type="entry name" value="AlphaKG_dependent_hydroxylases"/>
</dbReference>
<dbReference type="InterPro" id="IPR003819">
    <property type="entry name" value="TauD/TfdA-like"/>
</dbReference>
<reference evidence="7 8" key="1">
    <citation type="submission" date="2017-04" db="EMBL/GenBank/DDBJ databases">
        <title>Complete Genome Sequence of Streptomyces gilvosporeus F607, a Capable Producer of Natamycin.</title>
        <authorList>
            <person name="Zong G."/>
            <person name="Zhong C."/>
            <person name="Fu J."/>
            <person name="Qin R."/>
            <person name="Cao G."/>
        </authorList>
    </citation>
    <scope>NUCLEOTIDE SEQUENCE [LARGE SCALE GENOMIC DNA]</scope>
    <source>
        <strain evidence="7 8">F607</strain>
    </source>
</reference>
<evidence type="ECO:0000256" key="5">
    <source>
        <dbReference type="SAM" id="MobiDB-lite"/>
    </source>
</evidence>
<feature type="compositionally biased region" description="Basic residues" evidence="5">
    <location>
        <begin position="292"/>
        <end position="302"/>
    </location>
</feature>
<evidence type="ECO:0000256" key="2">
    <source>
        <dbReference type="ARBA" id="ARBA00023002"/>
    </source>
</evidence>
<organism evidence="7 8">
    <name type="scientific">Streptomyces gilvosporeus</name>
    <dbReference type="NCBI Taxonomy" id="553510"/>
    <lineage>
        <taxon>Bacteria</taxon>
        <taxon>Bacillati</taxon>
        <taxon>Actinomycetota</taxon>
        <taxon>Actinomycetes</taxon>
        <taxon>Kitasatosporales</taxon>
        <taxon>Streptomycetaceae</taxon>
        <taxon>Streptomyces</taxon>
    </lineage>
</organism>
<keyword evidence="8" id="KW-1185">Reference proteome</keyword>
<dbReference type="OrthoDB" id="4308019at2"/>
<protein>
    <recommendedName>
        <fullName evidence="6">TauD/TfdA-like domain-containing protein</fullName>
    </recommendedName>
</protein>
<dbReference type="Gene3D" id="3.60.130.10">
    <property type="entry name" value="Clavaminate synthase-like"/>
    <property type="match status" value="1"/>
</dbReference>
<dbReference type="RefSeq" id="WP_083103044.1">
    <property type="nucleotide sequence ID" value="NZ_CP020569.1"/>
</dbReference>
<gene>
    <name evidence="7" type="ORF">B1H19_04105</name>
</gene>
<dbReference type="STRING" id="553510.B1H19_04105"/>
<comment type="cofactor">
    <cofactor evidence="1">
        <name>Fe(2+)</name>
        <dbReference type="ChEBI" id="CHEBI:29033"/>
    </cofactor>
</comment>
<evidence type="ECO:0000256" key="3">
    <source>
        <dbReference type="ARBA" id="ARBA00023004"/>
    </source>
</evidence>
<dbReference type="Proteomes" id="UP000192726">
    <property type="component" value="Chromosome"/>
</dbReference>
<evidence type="ECO:0000259" key="6">
    <source>
        <dbReference type="Pfam" id="PF02668"/>
    </source>
</evidence>
<feature type="region of interest" description="Disordered" evidence="5">
    <location>
        <begin position="283"/>
        <end position="302"/>
    </location>
</feature>
<accession>A0A1V0TKY8</accession>
<feature type="domain" description="TauD/TfdA-like" evidence="6">
    <location>
        <begin position="53"/>
        <end position="299"/>
    </location>
</feature>
<dbReference type="GO" id="GO:0016491">
    <property type="term" value="F:oxidoreductase activity"/>
    <property type="evidence" value="ECO:0007669"/>
    <property type="project" value="UniProtKB-KW"/>
</dbReference>
<dbReference type="KEGG" id="sgv:B1H19_04105"/>
<dbReference type="PANTHER" id="PTHR10696">
    <property type="entry name" value="GAMMA-BUTYROBETAINE HYDROXYLASE-RELATED"/>
    <property type="match status" value="1"/>
</dbReference>
<dbReference type="EMBL" id="CP020569">
    <property type="protein sequence ID" value="ARF53458.1"/>
    <property type="molecule type" value="Genomic_DNA"/>
</dbReference>
<proteinExistence type="predicted"/>
<dbReference type="AlphaFoldDB" id="A0A1V0TKY8"/>
<dbReference type="SUPFAM" id="SSF51197">
    <property type="entry name" value="Clavaminate synthase-like"/>
    <property type="match status" value="1"/>
</dbReference>
<evidence type="ECO:0000313" key="8">
    <source>
        <dbReference type="Proteomes" id="UP000192726"/>
    </source>
</evidence>
<dbReference type="PANTHER" id="PTHR10696:SF56">
    <property type="entry name" value="TAUD_TFDA-LIKE DOMAIN-CONTAINING PROTEIN"/>
    <property type="match status" value="1"/>
</dbReference>
<sequence>MEQPAFASSEAICAAEREVTRGSFRASQSDPHLAPRQRLLGNATPLHSPTAATLAGPAADADGLHQEITEQLWRQGLAVVQLDQPLSPGRFMSIGYHLGTAIPETDPVVQPYVQDGVILNLRSRHAPTVAVSLQPFARNSLSLHSESSGAGASRQPRYIVLMCVNPGDETPHARTVLVPMREVARRLSPSTLELLSRTRYRDSPGAPTIARQMDGRWVFSFRDFLDQELWWKHDRPDTDPEAVNAALRELLTAMYAPEEASAVRWRRGLLVVIDNTYYFHGRTAGAGAPPRQQRHLQRLRIR</sequence>
<evidence type="ECO:0000256" key="4">
    <source>
        <dbReference type="ARBA" id="ARBA00023194"/>
    </source>
</evidence>
<name>A0A1V0TKY8_9ACTN</name>
<keyword evidence="2" id="KW-0560">Oxidoreductase</keyword>
<evidence type="ECO:0000313" key="7">
    <source>
        <dbReference type="EMBL" id="ARF53458.1"/>
    </source>
</evidence>
<dbReference type="Pfam" id="PF02668">
    <property type="entry name" value="TauD"/>
    <property type="match status" value="1"/>
</dbReference>
<dbReference type="InterPro" id="IPR042098">
    <property type="entry name" value="TauD-like_sf"/>
</dbReference>
<evidence type="ECO:0000256" key="1">
    <source>
        <dbReference type="ARBA" id="ARBA00001954"/>
    </source>
</evidence>
<keyword evidence="3" id="KW-0408">Iron</keyword>
<dbReference type="GO" id="GO:0017000">
    <property type="term" value="P:antibiotic biosynthetic process"/>
    <property type="evidence" value="ECO:0007669"/>
    <property type="project" value="UniProtKB-KW"/>
</dbReference>
<keyword evidence="4" id="KW-0045">Antibiotic biosynthesis</keyword>